<dbReference type="RefSeq" id="WP_157062388.1">
    <property type="nucleotide sequence ID" value="NZ_CAAAHV010000056.1"/>
</dbReference>
<name>A0A378ID96_9GAMM</name>
<protein>
    <submittedName>
        <fullName evidence="1">Uncharacterized protein</fullName>
    </submittedName>
</protein>
<accession>A0A378ID96</accession>
<proteinExistence type="predicted"/>
<evidence type="ECO:0000313" key="2">
    <source>
        <dbReference type="Proteomes" id="UP000255066"/>
    </source>
</evidence>
<sequence length="48" mass="5270">MENQVNSIDEIFEISEIEKDMNGVVARQGCISVQTPNASESKEEANAN</sequence>
<dbReference type="Proteomes" id="UP000255066">
    <property type="component" value="Unassembled WGS sequence"/>
</dbReference>
<gene>
    <name evidence="1" type="ORF">NCTC12437_02619</name>
</gene>
<evidence type="ECO:0000313" key="1">
    <source>
        <dbReference type="EMBL" id="STX32820.1"/>
    </source>
</evidence>
<organism evidence="1 2">
    <name type="scientific">Legionella birminghamensis</name>
    <dbReference type="NCBI Taxonomy" id="28083"/>
    <lineage>
        <taxon>Bacteria</taxon>
        <taxon>Pseudomonadati</taxon>
        <taxon>Pseudomonadota</taxon>
        <taxon>Gammaproteobacteria</taxon>
        <taxon>Legionellales</taxon>
        <taxon>Legionellaceae</taxon>
        <taxon>Legionella</taxon>
    </lineage>
</organism>
<dbReference type="EMBL" id="UGNW01000001">
    <property type="protein sequence ID" value="STX32820.1"/>
    <property type="molecule type" value="Genomic_DNA"/>
</dbReference>
<dbReference type="AlphaFoldDB" id="A0A378ID96"/>
<reference evidence="1 2" key="1">
    <citation type="submission" date="2018-06" db="EMBL/GenBank/DDBJ databases">
        <authorList>
            <consortium name="Pathogen Informatics"/>
            <person name="Doyle S."/>
        </authorList>
    </citation>
    <scope>NUCLEOTIDE SEQUENCE [LARGE SCALE GENOMIC DNA]</scope>
    <source>
        <strain evidence="1 2">NCTC12437</strain>
    </source>
</reference>